<reference evidence="2 3" key="1">
    <citation type="submission" date="2020-01" db="EMBL/GenBank/DDBJ databases">
        <title>Natronorubrum sp. JWXQ-INN 674 isolated from Inner Mongolia Autonomous Region of China.</title>
        <authorList>
            <person name="Xue Q."/>
        </authorList>
    </citation>
    <scope>NUCLEOTIDE SEQUENCE [LARGE SCALE GENOMIC DNA]</scope>
    <source>
        <strain evidence="2 3">JWXQ-INN-674</strain>
    </source>
</reference>
<gene>
    <name evidence="2" type="ORF">GS429_11250</name>
</gene>
<evidence type="ECO:0000313" key="2">
    <source>
        <dbReference type="EMBL" id="MXV62630.1"/>
    </source>
</evidence>
<comment type="caution">
    <text evidence="2">The sequence shown here is derived from an EMBL/GenBank/DDBJ whole genome shotgun (WGS) entry which is preliminary data.</text>
</comment>
<dbReference type="SUPFAM" id="SSF55961">
    <property type="entry name" value="Bet v1-like"/>
    <property type="match status" value="1"/>
</dbReference>
<dbReference type="Pfam" id="PF06240">
    <property type="entry name" value="COXG"/>
    <property type="match status" value="1"/>
</dbReference>
<evidence type="ECO:0000313" key="3">
    <source>
        <dbReference type="Proteomes" id="UP000434101"/>
    </source>
</evidence>
<protein>
    <submittedName>
        <fullName evidence="2">Carbon monoxide dehydrogenase</fullName>
    </submittedName>
</protein>
<dbReference type="InterPro" id="IPR023393">
    <property type="entry name" value="START-like_dom_sf"/>
</dbReference>
<feature type="compositionally biased region" description="Acidic residues" evidence="1">
    <location>
        <begin position="153"/>
        <end position="166"/>
    </location>
</feature>
<dbReference type="InterPro" id="IPR010419">
    <property type="entry name" value="CO_DH_gsu"/>
</dbReference>
<dbReference type="EMBL" id="WUYX01000033">
    <property type="protein sequence ID" value="MXV62630.1"/>
    <property type="molecule type" value="Genomic_DNA"/>
</dbReference>
<organism evidence="2 3">
    <name type="scientific">Natronorubrum halalkaliphilum</name>
    <dbReference type="NCBI Taxonomy" id="2691917"/>
    <lineage>
        <taxon>Archaea</taxon>
        <taxon>Methanobacteriati</taxon>
        <taxon>Methanobacteriota</taxon>
        <taxon>Stenosarchaea group</taxon>
        <taxon>Halobacteria</taxon>
        <taxon>Halobacteriales</taxon>
        <taxon>Natrialbaceae</taxon>
        <taxon>Natronorubrum</taxon>
    </lineage>
</organism>
<dbReference type="PANTHER" id="PTHR38588">
    <property type="entry name" value="BLL0334 PROTEIN"/>
    <property type="match status" value="1"/>
</dbReference>
<evidence type="ECO:0000256" key="1">
    <source>
        <dbReference type="SAM" id="MobiDB-lite"/>
    </source>
</evidence>
<dbReference type="PANTHER" id="PTHR38588:SF1">
    <property type="entry name" value="BLL0334 PROTEIN"/>
    <property type="match status" value="1"/>
</dbReference>
<proteinExistence type="predicted"/>
<accession>A0A6B0VM22</accession>
<keyword evidence="3" id="KW-1185">Reference proteome</keyword>
<dbReference type="RefSeq" id="WP_160065454.1">
    <property type="nucleotide sequence ID" value="NZ_WUYX01000033.1"/>
</dbReference>
<dbReference type="AlphaFoldDB" id="A0A6B0VM22"/>
<name>A0A6B0VM22_9EURY</name>
<sequence length="166" mass="17996">MEQSREELWPYFTDPDVLAECAPGCKEMVLESPHEITAVLAVGVGSVKPEFNVDAIVTELEYPEKLVLKAEGNAPRNEFEMTATMEMIEQEDGGTTVAWEAKADVSGTIVSLGGRALKSVTNRLVKKYFADMQAAVEAGEGAESKLEAAPPEALEDFDIDLEEEAA</sequence>
<dbReference type="OrthoDB" id="194810at2157"/>
<feature type="region of interest" description="Disordered" evidence="1">
    <location>
        <begin position="139"/>
        <end position="166"/>
    </location>
</feature>
<dbReference type="Gene3D" id="3.30.530.20">
    <property type="match status" value="1"/>
</dbReference>
<dbReference type="Proteomes" id="UP000434101">
    <property type="component" value="Unassembled WGS sequence"/>
</dbReference>